<protein>
    <recommendedName>
        <fullName evidence="5">Gibberellin regulated protein</fullName>
    </recommendedName>
</protein>
<dbReference type="PANTHER" id="PTHR23201">
    <property type="entry name" value="EXTENSIN, PROLINE-RICH PROTEIN"/>
    <property type="match status" value="1"/>
</dbReference>
<organism evidence="3 4">
    <name type="scientific">Lithospermum erythrorhizon</name>
    <name type="common">Purple gromwell</name>
    <name type="synonym">Lithospermum officinale var. erythrorhizon</name>
    <dbReference type="NCBI Taxonomy" id="34254"/>
    <lineage>
        <taxon>Eukaryota</taxon>
        <taxon>Viridiplantae</taxon>
        <taxon>Streptophyta</taxon>
        <taxon>Embryophyta</taxon>
        <taxon>Tracheophyta</taxon>
        <taxon>Spermatophyta</taxon>
        <taxon>Magnoliopsida</taxon>
        <taxon>eudicotyledons</taxon>
        <taxon>Gunneridae</taxon>
        <taxon>Pentapetalae</taxon>
        <taxon>asterids</taxon>
        <taxon>lamiids</taxon>
        <taxon>Boraginales</taxon>
        <taxon>Boraginaceae</taxon>
        <taxon>Boraginoideae</taxon>
        <taxon>Lithospermeae</taxon>
        <taxon>Lithospermum</taxon>
    </lineage>
</organism>
<accession>A0AAV3QXH3</accession>
<evidence type="ECO:0000313" key="4">
    <source>
        <dbReference type="Proteomes" id="UP001454036"/>
    </source>
</evidence>
<feature type="signal peptide" evidence="2">
    <location>
        <begin position="1"/>
        <end position="18"/>
    </location>
</feature>
<reference evidence="3 4" key="1">
    <citation type="submission" date="2024-01" db="EMBL/GenBank/DDBJ databases">
        <title>The complete chloroplast genome sequence of Lithospermum erythrorhizon: insights into the phylogenetic relationship among Boraginaceae species and the maternal lineages of purple gromwells.</title>
        <authorList>
            <person name="Okada T."/>
            <person name="Watanabe K."/>
        </authorList>
    </citation>
    <scope>NUCLEOTIDE SEQUENCE [LARGE SCALE GENOMIC DNA]</scope>
</reference>
<evidence type="ECO:0000313" key="3">
    <source>
        <dbReference type="EMBL" id="GAA0168734.1"/>
    </source>
</evidence>
<proteinExistence type="inferred from homology"/>
<name>A0AAV3QXH3_LITER</name>
<dbReference type="Proteomes" id="UP001454036">
    <property type="component" value="Unassembled WGS sequence"/>
</dbReference>
<evidence type="ECO:0008006" key="5">
    <source>
        <dbReference type="Google" id="ProtNLM"/>
    </source>
</evidence>
<gene>
    <name evidence="3" type="ORF">LIER_40623</name>
</gene>
<dbReference type="EMBL" id="BAABME010023747">
    <property type="protein sequence ID" value="GAA0168734.1"/>
    <property type="molecule type" value="Genomic_DNA"/>
</dbReference>
<dbReference type="InterPro" id="IPR003854">
    <property type="entry name" value="GASA"/>
</dbReference>
<sequence>MKTASMAALFLMATVILSTSIGAIARSKCDYKCDGRCWKQGRRKGLCFRYCLLCCERCNYCVPIDLAGLNMDQCPCYRDLKSPKGLNICP</sequence>
<dbReference type="PANTHER" id="PTHR23201:SF141">
    <property type="entry name" value="GIBBERELLIN-REGULATED PROTEIN 10"/>
    <property type="match status" value="1"/>
</dbReference>
<evidence type="ECO:0000256" key="1">
    <source>
        <dbReference type="ARBA" id="ARBA00010582"/>
    </source>
</evidence>
<feature type="chain" id="PRO_5043607233" description="Gibberellin regulated protein" evidence="2">
    <location>
        <begin position="19"/>
        <end position="90"/>
    </location>
</feature>
<keyword evidence="2" id="KW-0732">Signal</keyword>
<keyword evidence="4" id="KW-1185">Reference proteome</keyword>
<dbReference type="Pfam" id="PF02704">
    <property type="entry name" value="GASA"/>
    <property type="match status" value="1"/>
</dbReference>
<comment type="caution">
    <text evidence="3">The sequence shown here is derived from an EMBL/GenBank/DDBJ whole genome shotgun (WGS) entry which is preliminary data.</text>
</comment>
<comment type="similarity">
    <text evidence="1">Belongs to the GASA family.</text>
</comment>
<dbReference type="AlphaFoldDB" id="A0AAV3QXH3"/>
<evidence type="ECO:0000256" key="2">
    <source>
        <dbReference type="SAM" id="SignalP"/>
    </source>
</evidence>